<comment type="caution">
    <text evidence="3">The sequence shown here is derived from an EMBL/GenBank/DDBJ whole genome shotgun (WGS) entry which is preliminary data.</text>
</comment>
<proteinExistence type="predicted"/>
<dbReference type="SMART" id="SM00360">
    <property type="entry name" value="RRM"/>
    <property type="match status" value="1"/>
</dbReference>
<dbReference type="InterPro" id="IPR035979">
    <property type="entry name" value="RBD_domain_sf"/>
</dbReference>
<dbReference type="PROSITE" id="PS50102">
    <property type="entry name" value="RRM"/>
    <property type="match status" value="1"/>
</dbReference>
<evidence type="ECO:0000259" key="2">
    <source>
        <dbReference type="PROSITE" id="PS50102"/>
    </source>
</evidence>
<accession>A0A9K3N348</accession>
<keyword evidence="1" id="KW-0694">RNA-binding</keyword>
<sequence>MVGDERWQDPEEWQDVPIRKGRRGVQKEIGNTKVIEKFFVSNLPPKCSSSDLKEFFRGFGMYEGSYIARKFDRLGKRFGIMSFNDVADAKRMVWELADLCLGSYKLFVALARFVDGDKIAIPKDDNVRKGKEKEFVSHANHNVGGSHQGRDFNGGGMVNVDGGGGRTFLDSLLNRNKIDVIQIDENVEGFVQWYDFAVTGKVVDFKSLTDLKTCLKLRGWANVGIKYVSGFTILLIFNSVEDREKFCLEKESWADVFVTLDRWDGKQKMVEERIAWLKFMEFRFHWH</sequence>
<reference evidence="3" key="1">
    <citation type="journal article" date="2017" name="Nature">
        <title>The sunflower genome provides insights into oil metabolism, flowering and Asterid evolution.</title>
        <authorList>
            <person name="Badouin H."/>
            <person name="Gouzy J."/>
            <person name="Grassa C.J."/>
            <person name="Murat F."/>
            <person name="Staton S.E."/>
            <person name="Cottret L."/>
            <person name="Lelandais-Briere C."/>
            <person name="Owens G.L."/>
            <person name="Carrere S."/>
            <person name="Mayjonade B."/>
            <person name="Legrand L."/>
            <person name="Gill N."/>
            <person name="Kane N.C."/>
            <person name="Bowers J.E."/>
            <person name="Hubner S."/>
            <person name="Bellec A."/>
            <person name="Berard A."/>
            <person name="Berges H."/>
            <person name="Blanchet N."/>
            <person name="Boniface M.C."/>
            <person name="Brunel D."/>
            <person name="Catrice O."/>
            <person name="Chaidir N."/>
            <person name="Claudel C."/>
            <person name="Donnadieu C."/>
            <person name="Faraut T."/>
            <person name="Fievet G."/>
            <person name="Helmstetter N."/>
            <person name="King M."/>
            <person name="Knapp S.J."/>
            <person name="Lai Z."/>
            <person name="Le Paslier M.C."/>
            <person name="Lippi Y."/>
            <person name="Lorenzon L."/>
            <person name="Mandel J.R."/>
            <person name="Marage G."/>
            <person name="Marchand G."/>
            <person name="Marquand E."/>
            <person name="Bret-Mestries E."/>
            <person name="Morien E."/>
            <person name="Nambeesan S."/>
            <person name="Nguyen T."/>
            <person name="Pegot-Espagnet P."/>
            <person name="Pouilly N."/>
            <person name="Raftis F."/>
            <person name="Sallet E."/>
            <person name="Schiex T."/>
            <person name="Thomas J."/>
            <person name="Vandecasteele C."/>
            <person name="Vares D."/>
            <person name="Vear F."/>
            <person name="Vautrin S."/>
            <person name="Crespi M."/>
            <person name="Mangin B."/>
            <person name="Burke J.M."/>
            <person name="Salse J."/>
            <person name="Munos S."/>
            <person name="Vincourt P."/>
            <person name="Rieseberg L.H."/>
            <person name="Langlade N.B."/>
        </authorList>
    </citation>
    <scope>NUCLEOTIDE SEQUENCE</scope>
    <source>
        <tissue evidence="3">Leaves</tissue>
    </source>
</reference>
<evidence type="ECO:0000313" key="3">
    <source>
        <dbReference type="EMBL" id="KAF5785556.1"/>
    </source>
</evidence>
<dbReference type="Proteomes" id="UP000215914">
    <property type="component" value="Unassembled WGS sequence"/>
</dbReference>
<name>A0A9K3N348_HELAN</name>
<dbReference type="CDD" id="cd00590">
    <property type="entry name" value="RRM_SF"/>
    <property type="match status" value="1"/>
</dbReference>
<reference evidence="3" key="2">
    <citation type="submission" date="2020-06" db="EMBL/GenBank/DDBJ databases">
        <title>Helianthus annuus Genome sequencing and assembly Release 2.</title>
        <authorList>
            <person name="Gouzy J."/>
            <person name="Langlade N."/>
            <person name="Munos S."/>
        </authorList>
    </citation>
    <scope>NUCLEOTIDE SEQUENCE</scope>
    <source>
        <tissue evidence="3">Leaves</tissue>
    </source>
</reference>
<evidence type="ECO:0000313" key="4">
    <source>
        <dbReference type="Proteomes" id="UP000215914"/>
    </source>
</evidence>
<feature type="domain" description="RRM" evidence="2">
    <location>
        <begin position="36"/>
        <end position="113"/>
    </location>
</feature>
<dbReference type="EMBL" id="MNCJ02000325">
    <property type="protein sequence ID" value="KAF5785556.1"/>
    <property type="molecule type" value="Genomic_DNA"/>
</dbReference>
<dbReference type="Gramene" id="mRNA:HanXRQr2_Chr10g0430001">
    <property type="protein sequence ID" value="CDS:HanXRQr2_Chr10g0430001.1"/>
    <property type="gene ID" value="HanXRQr2_Chr10g0430001"/>
</dbReference>
<dbReference type="GO" id="GO:0003723">
    <property type="term" value="F:RNA binding"/>
    <property type="evidence" value="ECO:0007669"/>
    <property type="project" value="UniProtKB-UniRule"/>
</dbReference>
<organism evidence="3 4">
    <name type="scientific">Helianthus annuus</name>
    <name type="common">Common sunflower</name>
    <dbReference type="NCBI Taxonomy" id="4232"/>
    <lineage>
        <taxon>Eukaryota</taxon>
        <taxon>Viridiplantae</taxon>
        <taxon>Streptophyta</taxon>
        <taxon>Embryophyta</taxon>
        <taxon>Tracheophyta</taxon>
        <taxon>Spermatophyta</taxon>
        <taxon>Magnoliopsida</taxon>
        <taxon>eudicotyledons</taxon>
        <taxon>Gunneridae</taxon>
        <taxon>Pentapetalae</taxon>
        <taxon>asterids</taxon>
        <taxon>campanulids</taxon>
        <taxon>Asterales</taxon>
        <taxon>Asteraceae</taxon>
        <taxon>Asteroideae</taxon>
        <taxon>Heliantheae alliance</taxon>
        <taxon>Heliantheae</taxon>
        <taxon>Helianthus</taxon>
    </lineage>
</organism>
<evidence type="ECO:0000256" key="1">
    <source>
        <dbReference type="PROSITE-ProRule" id="PRU00176"/>
    </source>
</evidence>
<protein>
    <submittedName>
        <fullName evidence="3">RNA recognition motif domain, nucleotide-binding alpha-beta plait domain superfamily</fullName>
    </submittedName>
</protein>
<dbReference type="AlphaFoldDB" id="A0A9K3N348"/>
<gene>
    <name evidence="3" type="ORF">HanXRQr2_Chr10g0430001</name>
</gene>
<dbReference type="SUPFAM" id="SSF54928">
    <property type="entry name" value="RNA-binding domain, RBD"/>
    <property type="match status" value="1"/>
</dbReference>
<dbReference type="InterPro" id="IPR012677">
    <property type="entry name" value="Nucleotide-bd_a/b_plait_sf"/>
</dbReference>
<dbReference type="Gene3D" id="3.30.70.330">
    <property type="match status" value="1"/>
</dbReference>
<dbReference type="Pfam" id="PF00076">
    <property type="entry name" value="RRM_1"/>
    <property type="match status" value="1"/>
</dbReference>
<keyword evidence="4" id="KW-1185">Reference proteome</keyword>
<dbReference type="InterPro" id="IPR000504">
    <property type="entry name" value="RRM_dom"/>
</dbReference>